<evidence type="ECO:0000259" key="16">
    <source>
        <dbReference type="Pfam" id="PF02775"/>
    </source>
</evidence>
<dbReference type="PROSITE" id="PS00187">
    <property type="entry name" value="TPP_ENZYMES"/>
    <property type="match status" value="1"/>
</dbReference>
<dbReference type="Pfam" id="PF02775">
    <property type="entry name" value="TPP_enzyme_C"/>
    <property type="match status" value="1"/>
</dbReference>
<dbReference type="InterPro" id="IPR039368">
    <property type="entry name" value="AHAS_TPP"/>
</dbReference>
<keyword evidence="9" id="KW-0274">FAD</keyword>
<evidence type="ECO:0000256" key="6">
    <source>
        <dbReference type="ARBA" id="ARBA00022630"/>
    </source>
</evidence>
<dbReference type="InterPro" id="IPR000399">
    <property type="entry name" value="TPP-bd_CS"/>
</dbReference>
<keyword evidence="5 14" id="KW-0028">Amino-acid biosynthesis</keyword>
<dbReference type="GO" id="GO:0050660">
    <property type="term" value="F:flavin adenine dinucleotide binding"/>
    <property type="evidence" value="ECO:0007669"/>
    <property type="project" value="InterPro"/>
</dbReference>
<dbReference type="PANTHER" id="PTHR18968">
    <property type="entry name" value="THIAMINE PYROPHOSPHATE ENZYMES"/>
    <property type="match status" value="1"/>
</dbReference>
<dbReference type="SUPFAM" id="SSF52467">
    <property type="entry name" value="DHS-like NAD/FAD-binding domain"/>
    <property type="match status" value="1"/>
</dbReference>
<dbReference type="InterPro" id="IPR029061">
    <property type="entry name" value="THDP-binding"/>
</dbReference>
<evidence type="ECO:0000256" key="14">
    <source>
        <dbReference type="RuleBase" id="RU003591"/>
    </source>
</evidence>
<keyword evidence="6" id="KW-0285">Flavoprotein</keyword>
<dbReference type="GO" id="GO:0009097">
    <property type="term" value="P:isoleucine biosynthetic process"/>
    <property type="evidence" value="ECO:0007669"/>
    <property type="project" value="UniProtKB-UniPathway"/>
</dbReference>
<dbReference type="InterPro" id="IPR012001">
    <property type="entry name" value="Thiamin_PyroP_enz_TPP-bd_dom"/>
</dbReference>
<comment type="catalytic activity">
    <reaction evidence="13 14">
        <text>2 pyruvate + H(+) = (2S)-2-acetolactate + CO2</text>
        <dbReference type="Rhea" id="RHEA:25249"/>
        <dbReference type="ChEBI" id="CHEBI:15361"/>
        <dbReference type="ChEBI" id="CHEBI:15378"/>
        <dbReference type="ChEBI" id="CHEBI:16526"/>
        <dbReference type="ChEBI" id="CHEBI:58476"/>
        <dbReference type="EC" id="2.2.1.6"/>
    </reaction>
</comment>
<evidence type="ECO:0000313" key="18">
    <source>
        <dbReference type="EMBL" id="HDR50793.1"/>
    </source>
</evidence>
<evidence type="ECO:0000256" key="1">
    <source>
        <dbReference type="ARBA" id="ARBA00004974"/>
    </source>
</evidence>
<evidence type="ECO:0000256" key="3">
    <source>
        <dbReference type="ARBA" id="ARBA00007812"/>
    </source>
</evidence>
<keyword evidence="10 14" id="KW-0460">Magnesium</keyword>
<reference evidence="18" key="1">
    <citation type="journal article" date="2020" name="mSystems">
        <title>Genome- and Community-Level Interaction Insights into Carbon Utilization and Element Cycling Functions of Hydrothermarchaeota in Hydrothermal Sediment.</title>
        <authorList>
            <person name="Zhou Z."/>
            <person name="Liu Y."/>
            <person name="Xu W."/>
            <person name="Pan J."/>
            <person name="Luo Z.H."/>
            <person name="Li M."/>
        </authorList>
    </citation>
    <scope>NUCLEOTIDE SEQUENCE [LARGE SCALE GENOMIC DNA]</scope>
    <source>
        <strain evidence="18">SpSt-1217</strain>
    </source>
</reference>
<feature type="domain" description="Thiamine pyrophosphate enzyme TPP-binding" evidence="16">
    <location>
        <begin position="394"/>
        <end position="541"/>
    </location>
</feature>
<keyword evidence="11 14" id="KW-0786">Thiamine pyrophosphate</keyword>
<dbReference type="GO" id="GO:0030976">
    <property type="term" value="F:thiamine pyrophosphate binding"/>
    <property type="evidence" value="ECO:0007669"/>
    <property type="project" value="UniProtKB-UniRule"/>
</dbReference>
<dbReference type="GO" id="GO:0000287">
    <property type="term" value="F:magnesium ion binding"/>
    <property type="evidence" value="ECO:0007669"/>
    <property type="project" value="UniProtKB-UniRule"/>
</dbReference>
<evidence type="ECO:0000256" key="7">
    <source>
        <dbReference type="ARBA" id="ARBA00022679"/>
    </source>
</evidence>
<evidence type="ECO:0000256" key="12">
    <source>
        <dbReference type="ARBA" id="ARBA00023304"/>
    </source>
</evidence>
<keyword evidence="12 14" id="KW-0100">Branched-chain amino acid biosynthesis</keyword>
<dbReference type="Pfam" id="PF00205">
    <property type="entry name" value="TPP_enzyme_M"/>
    <property type="match status" value="1"/>
</dbReference>
<dbReference type="AlphaFoldDB" id="A0A831LNV8"/>
<evidence type="ECO:0000256" key="4">
    <source>
        <dbReference type="ARBA" id="ARBA00013145"/>
    </source>
</evidence>
<dbReference type="Gene3D" id="3.40.50.970">
    <property type="match status" value="2"/>
</dbReference>
<dbReference type="GO" id="GO:0009099">
    <property type="term" value="P:L-valine biosynthetic process"/>
    <property type="evidence" value="ECO:0007669"/>
    <property type="project" value="UniProtKB-UniPathway"/>
</dbReference>
<feature type="domain" description="Thiamine pyrophosphate enzyme central" evidence="15">
    <location>
        <begin position="198"/>
        <end position="333"/>
    </location>
</feature>
<dbReference type="UniPathway" id="UPA00049">
    <property type="reaction ID" value="UER00059"/>
</dbReference>
<comment type="caution">
    <text evidence="18">The sequence shown here is derived from an EMBL/GenBank/DDBJ whole genome shotgun (WGS) entry which is preliminary data.</text>
</comment>
<dbReference type="FunFam" id="3.40.50.1220:FF:000008">
    <property type="entry name" value="Acetolactate synthase"/>
    <property type="match status" value="1"/>
</dbReference>
<dbReference type="FunFam" id="3.40.50.970:FF:000016">
    <property type="entry name" value="Acetolactate synthase"/>
    <property type="match status" value="1"/>
</dbReference>
<name>A0A831LNV8_9BACT</name>
<dbReference type="InterPro" id="IPR012000">
    <property type="entry name" value="Thiamin_PyroP_enz_cen_dom"/>
</dbReference>
<dbReference type="Proteomes" id="UP000886047">
    <property type="component" value="Unassembled WGS sequence"/>
</dbReference>
<feature type="domain" description="Thiamine pyrophosphate enzyme N-terminal TPP-binding" evidence="17">
    <location>
        <begin position="8"/>
        <end position="123"/>
    </location>
</feature>
<evidence type="ECO:0000256" key="9">
    <source>
        <dbReference type="ARBA" id="ARBA00022827"/>
    </source>
</evidence>
<sequence>MNEAFKITGAEAILLSLIEENVDTIFGYPGGAIMPIYDKLFGKFDKLKHILVRHEQGAAHAAQAYAQVTGKPGVCFATSGPGATNLITGITNAHLDSIPVVFITAQVPSALLGTDAFQETDMISLSIPVTKWNYQVTNAGEVAEALALAFFYSTSGRPGPVLIDITKDAQNELTKFNYKRIRATRSYIPKPKLKSEDIKAALQYISQAKQPLFLAGHGILLANATQQLDSFINKTKIPVTVTLLGKSAIPEDNPDYVGMLGMHGNYAPNVLTNQADLLIAAGMRFDDRVTGDLSRYAKNARIIHVDIDKSELNKNIKADVAIHADIKEFLEEITRVINFKTDKKWRESFDKLHSVEKDRVINKECFPENGKIRSGEVVNLLSEKTSRDAIIVTDVGQNQMMGARYYQYKNPNSFVTSGGLGTMGFGLPAAVGAQVGRPDKTVILFTGDGGFQMTEQELGTIFQYNLPVKIVILNNNYLGMVRQWQQLFNDKRYAETNMPTPNFPLLAQAYGIEGNLVEKREELSNGLDRMLQHNGPYLLEIKIEKEANVFPMIYPGMAVDEIVLENN</sequence>
<dbReference type="EC" id="2.2.1.6" evidence="4 14"/>
<evidence type="ECO:0000256" key="10">
    <source>
        <dbReference type="ARBA" id="ARBA00022842"/>
    </source>
</evidence>
<proteinExistence type="inferred from homology"/>
<dbReference type="PANTHER" id="PTHR18968:SF13">
    <property type="entry name" value="ACETOLACTATE SYNTHASE CATALYTIC SUBUNIT, MITOCHONDRIAL"/>
    <property type="match status" value="1"/>
</dbReference>
<dbReference type="UniPathway" id="UPA00047">
    <property type="reaction ID" value="UER00055"/>
</dbReference>
<comment type="cofactor">
    <cofactor evidence="14">
        <name>thiamine diphosphate</name>
        <dbReference type="ChEBI" id="CHEBI:58937"/>
    </cofactor>
    <text evidence="14">Binds 1 thiamine pyrophosphate per subunit.</text>
</comment>
<dbReference type="Gene3D" id="3.40.50.1220">
    <property type="entry name" value="TPP-binding domain"/>
    <property type="match status" value="1"/>
</dbReference>
<evidence type="ECO:0000259" key="15">
    <source>
        <dbReference type="Pfam" id="PF00205"/>
    </source>
</evidence>
<gene>
    <name evidence="18" type="primary">ilvB</name>
    <name evidence="18" type="ORF">ENN90_04105</name>
</gene>
<dbReference type="GO" id="GO:0003984">
    <property type="term" value="F:acetolactate synthase activity"/>
    <property type="evidence" value="ECO:0007669"/>
    <property type="project" value="UniProtKB-EC"/>
</dbReference>
<comment type="cofactor">
    <cofactor evidence="14">
        <name>Mg(2+)</name>
        <dbReference type="ChEBI" id="CHEBI:18420"/>
    </cofactor>
    <text evidence="14">Binds 1 Mg(2+) ion per subunit.</text>
</comment>
<dbReference type="InterPro" id="IPR011766">
    <property type="entry name" value="TPP_enzyme_TPP-bd"/>
</dbReference>
<evidence type="ECO:0000259" key="17">
    <source>
        <dbReference type="Pfam" id="PF02776"/>
    </source>
</evidence>
<comment type="similarity">
    <text evidence="3 14">Belongs to the TPP enzyme family.</text>
</comment>
<dbReference type="GO" id="GO:0005948">
    <property type="term" value="C:acetolactate synthase complex"/>
    <property type="evidence" value="ECO:0007669"/>
    <property type="project" value="UniProtKB-ARBA"/>
</dbReference>
<organism evidence="18">
    <name type="scientific">Mariniphaga anaerophila</name>
    <dbReference type="NCBI Taxonomy" id="1484053"/>
    <lineage>
        <taxon>Bacteria</taxon>
        <taxon>Pseudomonadati</taxon>
        <taxon>Bacteroidota</taxon>
        <taxon>Bacteroidia</taxon>
        <taxon>Marinilabiliales</taxon>
        <taxon>Prolixibacteraceae</taxon>
        <taxon>Mariniphaga</taxon>
    </lineage>
</organism>
<evidence type="ECO:0000256" key="5">
    <source>
        <dbReference type="ARBA" id="ARBA00022605"/>
    </source>
</evidence>
<evidence type="ECO:0000256" key="13">
    <source>
        <dbReference type="ARBA" id="ARBA00048670"/>
    </source>
</evidence>
<evidence type="ECO:0000256" key="11">
    <source>
        <dbReference type="ARBA" id="ARBA00023052"/>
    </source>
</evidence>
<comment type="pathway">
    <text evidence="2 14">Amino-acid biosynthesis; L-valine biosynthesis; L-valine from pyruvate: step 1/4.</text>
</comment>
<evidence type="ECO:0000256" key="2">
    <source>
        <dbReference type="ARBA" id="ARBA00005025"/>
    </source>
</evidence>
<dbReference type="Pfam" id="PF02776">
    <property type="entry name" value="TPP_enzyme_N"/>
    <property type="match status" value="1"/>
</dbReference>
<keyword evidence="8 14" id="KW-0479">Metal-binding</keyword>
<dbReference type="EMBL" id="DSDK01000228">
    <property type="protein sequence ID" value="HDR50793.1"/>
    <property type="molecule type" value="Genomic_DNA"/>
</dbReference>
<dbReference type="SUPFAM" id="SSF52518">
    <property type="entry name" value="Thiamin diphosphate-binding fold (THDP-binding)"/>
    <property type="match status" value="2"/>
</dbReference>
<dbReference type="InterPro" id="IPR012846">
    <property type="entry name" value="Acetolactate_synth_lsu"/>
</dbReference>
<dbReference type="CDD" id="cd02015">
    <property type="entry name" value="TPP_AHAS"/>
    <property type="match status" value="1"/>
</dbReference>
<dbReference type="InterPro" id="IPR045229">
    <property type="entry name" value="TPP_enz"/>
</dbReference>
<evidence type="ECO:0000256" key="8">
    <source>
        <dbReference type="ARBA" id="ARBA00022723"/>
    </source>
</evidence>
<keyword evidence="7 14" id="KW-0808">Transferase</keyword>
<comment type="pathway">
    <text evidence="1 14">Amino-acid biosynthesis; L-isoleucine biosynthesis; L-isoleucine from 2-oxobutanoate: step 1/4.</text>
</comment>
<dbReference type="NCBIfam" id="TIGR00118">
    <property type="entry name" value="acolac_lg"/>
    <property type="match status" value="1"/>
</dbReference>
<dbReference type="InterPro" id="IPR029035">
    <property type="entry name" value="DHS-like_NAD/FAD-binding_dom"/>
</dbReference>
<protein>
    <recommendedName>
        <fullName evidence="4 14">Acetolactate synthase</fullName>
        <ecNumber evidence="4 14">2.2.1.6</ecNumber>
    </recommendedName>
</protein>
<accession>A0A831LNV8</accession>
<dbReference type="CDD" id="cd07035">
    <property type="entry name" value="TPP_PYR_POX_like"/>
    <property type="match status" value="1"/>
</dbReference>
<dbReference type="FunFam" id="3.40.50.970:FF:000007">
    <property type="entry name" value="Acetolactate synthase"/>
    <property type="match status" value="1"/>
</dbReference>